<evidence type="ECO:0000256" key="8">
    <source>
        <dbReference type="PROSITE-ProRule" id="PRU00282"/>
    </source>
</evidence>
<evidence type="ECO:0000313" key="13">
    <source>
        <dbReference type="Proteomes" id="UP001301350"/>
    </source>
</evidence>
<keyword evidence="5 11" id="KW-1133">Transmembrane helix</keyword>
<feature type="region of interest" description="Disordered" evidence="10">
    <location>
        <begin position="364"/>
        <end position="390"/>
    </location>
</feature>
<evidence type="ECO:0000256" key="7">
    <source>
        <dbReference type="ARBA" id="ARBA00023136"/>
    </source>
</evidence>
<evidence type="ECO:0000313" key="12">
    <source>
        <dbReference type="EMBL" id="KAK4536981.1"/>
    </source>
</evidence>
<dbReference type="Gene3D" id="1.50.40.10">
    <property type="entry name" value="Mitochondrial carrier domain"/>
    <property type="match status" value="1"/>
</dbReference>
<comment type="caution">
    <text evidence="12">The sequence shown here is derived from an EMBL/GenBank/DDBJ whole genome shotgun (WGS) entry which is preliminary data.</text>
</comment>
<dbReference type="Pfam" id="PF00153">
    <property type="entry name" value="Mito_carr"/>
    <property type="match status" value="3"/>
</dbReference>
<dbReference type="InterPro" id="IPR018108">
    <property type="entry name" value="MCP_transmembrane"/>
</dbReference>
<name>A0AAV9IY17_CYACA</name>
<keyword evidence="13" id="KW-1185">Reference proteome</keyword>
<feature type="repeat" description="Solcar" evidence="8">
    <location>
        <begin position="74"/>
        <end position="166"/>
    </location>
</feature>
<dbReference type="PROSITE" id="PS50920">
    <property type="entry name" value="SOLCAR"/>
    <property type="match status" value="3"/>
</dbReference>
<dbReference type="InterPro" id="IPR051028">
    <property type="entry name" value="Mito_Solute_Carrier"/>
</dbReference>
<comment type="subcellular location">
    <subcellularLocation>
        <location evidence="1">Mitochondrion inner membrane</location>
        <topology evidence="1">Multi-pass membrane protein</topology>
    </subcellularLocation>
</comment>
<keyword evidence="3 8" id="KW-0812">Transmembrane</keyword>
<keyword evidence="4" id="KW-0999">Mitochondrion inner membrane</keyword>
<keyword evidence="6" id="KW-0496">Mitochondrion</keyword>
<keyword evidence="7 8" id="KW-0472">Membrane</keyword>
<accession>A0AAV9IY17</accession>
<feature type="transmembrane region" description="Helical" evidence="11">
    <location>
        <begin position="269"/>
        <end position="290"/>
    </location>
</feature>
<dbReference type="GO" id="GO:0005743">
    <property type="term" value="C:mitochondrial inner membrane"/>
    <property type="evidence" value="ECO:0007669"/>
    <property type="project" value="UniProtKB-SubCell"/>
</dbReference>
<evidence type="ECO:0000256" key="1">
    <source>
        <dbReference type="ARBA" id="ARBA00004448"/>
    </source>
</evidence>
<proteinExistence type="inferred from homology"/>
<evidence type="ECO:0000256" key="5">
    <source>
        <dbReference type="ARBA" id="ARBA00022989"/>
    </source>
</evidence>
<evidence type="ECO:0000256" key="3">
    <source>
        <dbReference type="ARBA" id="ARBA00022692"/>
    </source>
</evidence>
<evidence type="ECO:0000256" key="11">
    <source>
        <dbReference type="SAM" id="Phobius"/>
    </source>
</evidence>
<dbReference type="PANTHER" id="PTHR45678:SF15">
    <property type="entry name" value="MITOCHONDRIAL SUBSTRATE CARRIER FAMILY PROTEIN X"/>
    <property type="match status" value="1"/>
</dbReference>
<evidence type="ECO:0000256" key="6">
    <source>
        <dbReference type="ARBA" id="ARBA00023128"/>
    </source>
</evidence>
<keyword evidence="9" id="KW-0813">Transport</keyword>
<protein>
    <recommendedName>
        <fullName evidence="14">Mitochondrial carrier protein</fullName>
    </recommendedName>
</protein>
<dbReference type="GO" id="GO:0022857">
    <property type="term" value="F:transmembrane transporter activity"/>
    <property type="evidence" value="ECO:0007669"/>
    <property type="project" value="TreeGrafter"/>
</dbReference>
<comment type="similarity">
    <text evidence="2 9">Belongs to the mitochondrial carrier (TC 2.A.29) family.</text>
</comment>
<sequence length="390" mass="41664">MEDTTVDGGRGSGSARSSAVPAVGSTALLENVVFGAAAGVTGTTIVFPFYTMKTFLMSGGGRVAPAAAATNGSGTGMRRLSSLMYVTANGRFVVAPWASVALPTRWMEAAAPSASAPASPSVLQAFRSIVRTEGVRGLYRGLSPTLIGVAPEKAIKLSANDYFTAKLREYNRQPGAPLSLWQGMLAGAGAGLCQVVATNPMELLMITMQTRATRGEPHQSVVSTMRQLGVRGMYRGLTATMARDIPFSTIFFGLNTSLKQWWAERCGTAHIPVGSVFVIGVFAGALAAAVSTPMDVAKTRIQGRIRDASGKPYTHVVDTLRRIVLHEGAPSLFAGMVPRMLIVGPLFGITLLFYEVQQRVSHRTRRRQREQEEDEEEEEASTVKRAYSGS</sequence>
<feature type="compositionally biased region" description="Acidic residues" evidence="10">
    <location>
        <begin position="371"/>
        <end position="380"/>
    </location>
</feature>
<dbReference type="Proteomes" id="UP001301350">
    <property type="component" value="Unassembled WGS sequence"/>
</dbReference>
<dbReference type="PANTHER" id="PTHR45678">
    <property type="entry name" value="MITOCHONDRIAL 2-OXODICARBOXYLATE CARRIER 1-RELATED"/>
    <property type="match status" value="1"/>
</dbReference>
<dbReference type="AlphaFoldDB" id="A0AAV9IY17"/>
<feature type="repeat" description="Solcar" evidence="8">
    <location>
        <begin position="178"/>
        <end position="261"/>
    </location>
</feature>
<reference evidence="12 13" key="1">
    <citation type="submission" date="2022-07" db="EMBL/GenBank/DDBJ databases">
        <title>Genome-wide signatures of adaptation to extreme environments.</title>
        <authorList>
            <person name="Cho C.H."/>
            <person name="Yoon H.S."/>
        </authorList>
    </citation>
    <scope>NUCLEOTIDE SEQUENCE [LARGE SCALE GENOMIC DNA]</scope>
    <source>
        <strain evidence="12 13">DBV 063 E5</strain>
    </source>
</reference>
<evidence type="ECO:0000256" key="9">
    <source>
        <dbReference type="RuleBase" id="RU000488"/>
    </source>
</evidence>
<organism evidence="12 13">
    <name type="scientific">Cyanidium caldarium</name>
    <name type="common">Red alga</name>
    <dbReference type="NCBI Taxonomy" id="2771"/>
    <lineage>
        <taxon>Eukaryota</taxon>
        <taxon>Rhodophyta</taxon>
        <taxon>Bangiophyceae</taxon>
        <taxon>Cyanidiales</taxon>
        <taxon>Cyanidiaceae</taxon>
        <taxon>Cyanidium</taxon>
    </lineage>
</organism>
<feature type="repeat" description="Solcar" evidence="8">
    <location>
        <begin position="271"/>
        <end position="360"/>
    </location>
</feature>
<evidence type="ECO:0000256" key="2">
    <source>
        <dbReference type="ARBA" id="ARBA00006375"/>
    </source>
</evidence>
<evidence type="ECO:0000256" key="10">
    <source>
        <dbReference type="SAM" id="MobiDB-lite"/>
    </source>
</evidence>
<evidence type="ECO:0008006" key="14">
    <source>
        <dbReference type="Google" id="ProtNLM"/>
    </source>
</evidence>
<dbReference type="EMBL" id="JANCYW010000010">
    <property type="protein sequence ID" value="KAK4536981.1"/>
    <property type="molecule type" value="Genomic_DNA"/>
</dbReference>
<dbReference type="SUPFAM" id="SSF103506">
    <property type="entry name" value="Mitochondrial carrier"/>
    <property type="match status" value="1"/>
</dbReference>
<dbReference type="InterPro" id="IPR023395">
    <property type="entry name" value="MCP_dom_sf"/>
</dbReference>
<evidence type="ECO:0000256" key="4">
    <source>
        <dbReference type="ARBA" id="ARBA00022792"/>
    </source>
</evidence>
<feature type="transmembrane region" description="Helical" evidence="11">
    <location>
        <begin position="336"/>
        <end position="356"/>
    </location>
</feature>
<gene>
    <name evidence="12" type="ORF">CDCA_CDCA10G3006</name>
</gene>
<feature type="transmembrane region" description="Helical" evidence="11">
    <location>
        <begin position="32"/>
        <end position="52"/>
    </location>
</feature>